<feature type="region of interest" description="Disordered" evidence="1">
    <location>
        <begin position="148"/>
        <end position="194"/>
    </location>
</feature>
<evidence type="ECO:0000313" key="3">
    <source>
        <dbReference type="Proteomes" id="UP000077266"/>
    </source>
</evidence>
<feature type="compositionally biased region" description="Basic and acidic residues" evidence="1">
    <location>
        <begin position="167"/>
        <end position="179"/>
    </location>
</feature>
<keyword evidence="3" id="KW-1185">Reference proteome</keyword>
<feature type="region of interest" description="Disordered" evidence="1">
    <location>
        <begin position="21"/>
        <end position="134"/>
    </location>
</feature>
<dbReference type="Proteomes" id="UP000077266">
    <property type="component" value="Unassembled WGS sequence"/>
</dbReference>
<name>A0A165I0G7_EXIGL</name>
<organism evidence="2 3">
    <name type="scientific">Exidia glandulosa HHB12029</name>
    <dbReference type="NCBI Taxonomy" id="1314781"/>
    <lineage>
        <taxon>Eukaryota</taxon>
        <taxon>Fungi</taxon>
        <taxon>Dikarya</taxon>
        <taxon>Basidiomycota</taxon>
        <taxon>Agaricomycotina</taxon>
        <taxon>Agaricomycetes</taxon>
        <taxon>Auriculariales</taxon>
        <taxon>Exidiaceae</taxon>
        <taxon>Exidia</taxon>
    </lineage>
</organism>
<protein>
    <submittedName>
        <fullName evidence="2">Uncharacterized protein</fullName>
    </submittedName>
</protein>
<dbReference type="InParanoid" id="A0A165I0G7"/>
<sequence>MELAANATALLDTVPPWERAGLTAQGHVSPPSFAVPSSTPPPAKKSHGLGLGAAPPSSQHARIPSLGLGTTTATTTQHSRIPSLSKLPIASKHRRKENDENAAPAPPYTSSIPAPSNGTTRKASGGNGMGYRKPVPVASASQLAQALVDTGGKSAKEDWSAQVFADIDDREKERQRESEPGSPRRTSTGLGNLRASLRNSLGTLLQVAMEGSLTLTRSESGQDVELDARSSFRRGQRFESVGE</sequence>
<gene>
    <name evidence="2" type="ORF">EXIGLDRAFT_68752</name>
</gene>
<dbReference type="AlphaFoldDB" id="A0A165I0G7"/>
<proteinExistence type="predicted"/>
<feature type="compositionally biased region" description="Polar residues" evidence="1">
    <location>
        <begin position="108"/>
        <end position="122"/>
    </location>
</feature>
<evidence type="ECO:0000256" key="1">
    <source>
        <dbReference type="SAM" id="MobiDB-lite"/>
    </source>
</evidence>
<dbReference type="EMBL" id="KV426003">
    <property type="protein sequence ID" value="KZV92721.1"/>
    <property type="molecule type" value="Genomic_DNA"/>
</dbReference>
<evidence type="ECO:0000313" key="2">
    <source>
        <dbReference type="EMBL" id="KZV92721.1"/>
    </source>
</evidence>
<feature type="region of interest" description="Disordered" evidence="1">
    <location>
        <begin position="216"/>
        <end position="243"/>
    </location>
</feature>
<reference evidence="2 3" key="1">
    <citation type="journal article" date="2016" name="Mol. Biol. Evol.">
        <title>Comparative Genomics of Early-Diverging Mushroom-Forming Fungi Provides Insights into the Origins of Lignocellulose Decay Capabilities.</title>
        <authorList>
            <person name="Nagy L.G."/>
            <person name="Riley R."/>
            <person name="Tritt A."/>
            <person name="Adam C."/>
            <person name="Daum C."/>
            <person name="Floudas D."/>
            <person name="Sun H."/>
            <person name="Yadav J.S."/>
            <person name="Pangilinan J."/>
            <person name="Larsson K.H."/>
            <person name="Matsuura K."/>
            <person name="Barry K."/>
            <person name="Labutti K."/>
            <person name="Kuo R."/>
            <person name="Ohm R.A."/>
            <person name="Bhattacharya S.S."/>
            <person name="Shirouzu T."/>
            <person name="Yoshinaga Y."/>
            <person name="Martin F.M."/>
            <person name="Grigoriev I.V."/>
            <person name="Hibbett D.S."/>
        </authorList>
    </citation>
    <scope>NUCLEOTIDE SEQUENCE [LARGE SCALE GENOMIC DNA]</scope>
    <source>
        <strain evidence="2 3">HHB12029</strain>
    </source>
</reference>
<accession>A0A165I0G7</accession>